<proteinExistence type="predicted"/>
<reference evidence="4" key="1">
    <citation type="submission" date="2022-11" db="UniProtKB">
        <authorList>
            <consortium name="WormBaseParasite"/>
        </authorList>
    </citation>
    <scope>IDENTIFICATION</scope>
</reference>
<feature type="region of interest" description="Disordered" evidence="1">
    <location>
        <begin position="21"/>
        <end position="139"/>
    </location>
</feature>
<keyword evidence="2" id="KW-0812">Transmembrane</keyword>
<keyword evidence="2" id="KW-1133">Transmembrane helix</keyword>
<protein>
    <submittedName>
        <fullName evidence="4">Uncharacterized protein</fullName>
    </submittedName>
</protein>
<feature type="transmembrane region" description="Helical" evidence="2">
    <location>
        <begin position="171"/>
        <end position="193"/>
    </location>
</feature>
<keyword evidence="3" id="KW-1185">Reference proteome</keyword>
<name>A0A915ANE9_PARUN</name>
<organism evidence="3 4">
    <name type="scientific">Parascaris univalens</name>
    <name type="common">Nematode worm</name>
    <dbReference type="NCBI Taxonomy" id="6257"/>
    <lineage>
        <taxon>Eukaryota</taxon>
        <taxon>Metazoa</taxon>
        <taxon>Ecdysozoa</taxon>
        <taxon>Nematoda</taxon>
        <taxon>Chromadorea</taxon>
        <taxon>Rhabditida</taxon>
        <taxon>Spirurina</taxon>
        <taxon>Ascaridomorpha</taxon>
        <taxon>Ascaridoidea</taxon>
        <taxon>Ascarididae</taxon>
        <taxon>Parascaris</taxon>
    </lineage>
</organism>
<dbReference type="AlphaFoldDB" id="A0A915ANE9"/>
<feature type="compositionally biased region" description="Basic and acidic residues" evidence="1">
    <location>
        <begin position="93"/>
        <end position="103"/>
    </location>
</feature>
<feature type="compositionally biased region" description="Polar residues" evidence="1">
    <location>
        <begin position="106"/>
        <end position="127"/>
    </location>
</feature>
<evidence type="ECO:0000313" key="3">
    <source>
        <dbReference type="Proteomes" id="UP000887569"/>
    </source>
</evidence>
<feature type="compositionally biased region" description="Basic and acidic residues" evidence="1">
    <location>
        <begin position="54"/>
        <end position="68"/>
    </location>
</feature>
<dbReference type="WBParaSite" id="PgR011_g132_t02">
    <property type="protein sequence ID" value="PgR011_g132_t02"/>
    <property type="gene ID" value="PgR011_g132"/>
</dbReference>
<evidence type="ECO:0000313" key="4">
    <source>
        <dbReference type="WBParaSite" id="PgR011_g132_t02"/>
    </source>
</evidence>
<dbReference type="Proteomes" id="UP000887569">
    <property type="component" value="Unplaced"/>
</dbReference>
<keyword evidence="2" id="KW-0472">Membrane</keyword>
<evidence type="ECO:0000256" key="2">
    <source>
        <dbReference type="SAM" id="Phobius"/>
    </source>
</evidence>
<evidence type="ECO:0000256" key="1">
    <source>
        <dbReference type="SAM" id="MobiDB-lite"/>
    </source>
</evidence>
<sequence>MNAEPAPGYDIFRPKCGFATKEERSQKGPVLRSSRTAAAKNRVRVKHKSSPPIEKAESALSKEQKDPMKISSSMKKRHRDSADSLSSNKQRIKSSDVNDEKLPPKKSQSTPLSPSTENKWNQTSSLSRKGIQHQRPTAESGCVRRNVNVGILGIQFRSEPGMPTGSMDCGIAVLSINISLLIFFVYVIVAVSANCQLCIPFIDLST</sequence>
<accession>A0A915ANE9</accession>